<evidence type="ECO:0000256" key="6">
    <source>
        <dbReference type="ARBA" id="ARBA00022729"/>
    </source>
</evidence>
<organism evidence="16 17">
    <name type="scientific">Desulfopila aestuarii DSM 18488</name>
    <dbReference type="NCBI Taxonomy" id="1121416"/>
    <lineage>
        <taxon>Bacteria</taxon>
        <taxon>Pseudomonadati</taxon>
        <taxon>Thermodesulfobacteriota</taxon>
        <taxon>Desulfobulbia</taxon>
        <taxon>Desulfobulbales</taxon>
        <taxon>Desulfocapsaceae</taxon>
        <taxon>Desulfopila</taxon>
    </lineage>
</organism>
<dbReference type="RefSeq" id="WP_073613872.1">
    <property type="nucleotide sequence ID" value="NZ_FRFE01000012.1"/>
</dbReference>
<comment type="catalytic activity">
    <reaction evidence="10">
        <text>Releases a C-terminal residue, which may be hydrophobic or positively charged.</text>
        <dbReference type="EC" id="3.4.17.18"/>
    </reaction>
</comment>
<keyword evidence="5" id="KW-0479">Metal-binding</keyword>
<dbReference type="AlphaFoldDB" id="A0A1M7Y8X4"/>
<comment type="similarity">
    <text evidence="2 12">Belongs to the peptidase M14 family.</text>
</comment>
<gene>
    <name evidence="16" type="ORF">SAMN02745220_02579</name>
</gene>
<keyword evidence="17" id="KW-1185">Reference proteome</keyword>
<accession>A0A1M7Y8X4</accession>
<feature type="active site" description="Proton donor/acceptor" evidence="12">
    <location>
        <position position="394"/>
    </location>
</feature>
<evidence type="ECO:0000256" key="7">
    <source>
        <dbReference type="ARBA" id="ARBA00022801"/>
    </source>
</evidence>
<evidence type="ECO:0000256" key="8">
    <source>
        <dbReference type="ARBA" id="ARBA00022833"/>
    </source>
</evidence>
<feature type="domain" description="Peptidase M14" evidence="15">
    <location>
        <begin position="116"/>
        <end position="424"/>
    </location>
</feature>
<evidence type="ECO:0000256" key="14">
    <source>
        <dbReference type="SAM" id="SignalP"/>
    </source>
</evidence>
<dbReference type="EC" id="3.4.17.18" evidence="11"/>
<feature type="signal peptide" evidence="14">
    <location>
        <begin position="1"/>
        <end position="20"/>
    </location>
</feature>
<feature type="chain" id="PRO_5012568315" description="carboxypeptidase T" evidence="14">
    <location>
        <begin position="21"/>
        <end position="552"/>
    </location>
</feature>
<dbReference type="PROSITE" id="PS52035">
    <property type="entry name" value="PEPTIDASE_M14"/>
    <property type="match status" value="1"/>
</dbReference>
<feature type="region of interest" description="Disordered" evidence="13">
    <location>
        <begin position="93"/>
        <end position="112"/>
    </location>
</feature>
<proteinExistence type="inferred from homology"/>
<dbReference type="Gene3D" id="3.40.630.10">
    <property type="entry name" value="Zn peptidases"/>
    <property type="match status" value="1"/>
</dbReference>
<evidence type="ECO:0000256" key="9">
    <source>
        <dbReference type="ARBA" id="ARBA00023049"/>
    </source>
</evidence>
<protein>
    <recommendedName>
        <fullName evidence="11">carboxypeptidase T</fullName>
        <ecNumber evidence="11">3.4.17.18</ecNumber>
    </recommendedName>
</protein>
<dbReference type="GO" id="GO:0006508">
    <property type="term" value="P:proteolysis"/>
    <property type="evidence" value="ECO:0007669"/>
    <property type="project" value="UniProtKB-KW"/>
</dbReference>
<dbReference type="SMART" id="SM00631">
    <property type="entry name" value="Zn_pept"/>
    <property type="match status" value="1"/>
</dbReference>
<evidence type="ECO:0000256" key="5">
    <source>
        <dbReference type="ARBA" id="ARBA00022723"/>
    </source>
</evidence>
<evidence type="ECO:0000256" key="11">
    <source>
        <dbReference type="ARBA" id="ARBA00066554"/>
    </source>
</evidence>
<evidence type="ECO:0000256" key="1">
    <source>
        <dbReference type="ARBA" id="ARBA00001947"/>
    </source>
</evidence>
<evidence type="ECO:0000313" key="16">
    <source>
        <dbReference type="EMBL" id="SHO48978.1"/>
    </source>
</evidence>
<dbReference type="GO" id="GO:0008270">
    <property type="term" value="F:zinc ion binding"/>
    <property type="evidence" value="ECO:0007669"/>
    <property type="project" value="InterPro"/>
</dbReference>
<dbReference type="Pfam" id="PF00246">
    <property type="entry name" value="Peptidase_M14"/>
    <property type="match status" value="1"/>
</dbReference>
<dbReference type="OrthoDB" id="9811296at2"/>
<keyword evidence="9" id="KW-0482">Metalloprotease</keyword>
<dbReference type="STRING" id="1121416.SAMN02745220_02579"/>
<keyword evidence="7" id="KW-0378">Hydrolase</keyword>
<comment type="cofactor">
    <cofactor evidence="1">
        <name>Zn(2+)</name>
        <dbReference type="ChEBI" id="CHEBI:29105"/>
    </cofactor>
</comment>
<evidence type="ECO:0000256" key="12">
    <source>
        <dbReference type="PROSITE-ProRule" id="PRU01379"/>
    </source>
</evidence>
<evidence type="ECO:0000313" key="17">
    <source>
        <dbReference type="Proteomes" id="UP000184603"/>
    </source>
</evidence>
<dbReference type="GO" id="GO:0005615">
    <property type="term" value="C:extracellular space"/>
    <property type="evidence" value="ECO:0007669"/>
    <property type="project" value="TreeGrafter"/>
</dbReference>
<sequence>MMKWTIVLAITFLFSTALNAAMESESEEIFLSPGETAIVRVYYPDQRTGNKTLISFEPQLLETNYAKGYHVMKVTQEDIDRLNAAGLRVKLDNTWTPSQPESQKGTDDEGIPGYPCYRTVEETYATAGQIAEKYPKLAQWKDIGDSYDKAAGLGGFDMRVLVLTNRKINGDKPDLFISAAMHAREYATAELVTRFAEYLVENYGTDADVTWILDHHEIHLMLHTNPDGRKIAEDHTFWRKNTNKDYCLMDYESRGADLNRNFTFGWNCCDGSSGDECNETFRGHFSASEPEIQAVESYMSTIFPVQRDDDWISEAPADATGIYIDVHAYGKLVLWPWGSTSDSAPNATQLQTLGRKFAYWNNYSPEQAIGLYPTDGTSDEHAYGHHGVASYCFEVGTSFFQSCKTFEASVLPDNLPALLYAAKVVRTPYITPSGPDATEVIVDQGLFAHGSQVIITATIDDTRYKKINGNEEGEASQEIAAAEYYVDIPPWDGGMPEALTPVDGLFDTTVEKVSGIIDTTVIQPGKHLIFVRGKDGLENWGAFTAVFLNIEK</sequence>
<keyword evidence="6 14" id="KW-0732">Signal</keyword>
<dbReference type="SUPFAM" id="SSF53187">
    <property type="entry name" value="Zn-dependent exopeptidases"/>
    <property type="match status" value="1"/>
</dbReference>
<dbReference type="EMBL" id="FRFE01000012">
    <property type="protein sequence ID" value="SHO48978.1"/>
    <property type="molecule type" value="Genomic_DNA"/>
</dbReference>
<name>A0A1M7Y8X4_9BACT</name>
<evidence type="ECO:0000256" key="3">
    <source>
        <dbReference type="ARBA" id="ARBA00022645"/>
    </source>
</evidence>
<keyword evidence="4" id="KW-0645">Protease</keyword>
<evidence type="ECO:0000256" key="2">
    <source>
        <dbReference type="ARBA" id="ARBA00005988"/>
    </source>
</evidence>
<evidence type="ECO:0000256" key="4">
    <source>
        <dbReference type="ARBA" id="ARBA00022670"/>
    </source>
</evidence>
<keyword evidence="3 16" id="KW-0121">Carboxypeptidase</keyword>
<evidence type="ECO:0000256" key="13">
    <source>
        <dbReference type="SAM" id="MobiDB-lite"/>
    </source>
</evidence>
<dbReference type="PRINTS" id="PR00765">
    <property type="entry name" value="CRBOXYPTASEA"/>
</dbReference>
<dbReference type="GO" id="GO:0004181">
    <property type="term" value="F:metallocarboxypeptidase activity"/>
    <property type="evidence" value="ECO:0007669"/>
    <property type="project" value="InterPro"/>
</dbReference>
<keyword evidence="8" id="KW-0862">Zinc</keyword>
<dbReference type="FunFam" id="3.40.630.10:FF:000084">
    <property type="entry name" value="Carboxypeptidase B2"/>
    <property type="match status" value="1"/>
</dbReference>
<reference evidence="16 17" key="1">
    <citation type="submission" date="2016-12" db="EMBL/GenBank/DDBJ databases">
        <authorList>
            <person name="Song W.-J."/>
            <person name="Kurnit D.M."/>
        </authorList>
    </citation>
    <scope>NUCLEOTIDE SEQUENCE [LARGE SCALE GENOMIC DNA]</scope>
    <source>
        <strain evidence="16 17">DSM 18488</strain>
    </source>
</reference>
<evidence type="ECO:0000256" key="10">
    <source>
        <dbReference type="ARBA" id="ARBA00050859"/>
    </source>
</evidence>
<dbReference type="InterPro" id="IPR000834">
    <property type="entry name" value="Peptidase_M14"/>
</dbReference>
<feature type="compositionally biased region" description="Polar residues" evidence="13">
    <location>
        <begin position="93"/>
        <end position="103"/>
    </location>
</feature>
<dbReference type="PANTHER" id="PTHR11705">
    <property type="entry name" value="PROTEASE FAMILY M14 CARBOXYPEPTIDASE A,B"/>
    <property type="match status" value="1"/>
</dbReference>
<dbReference type="PANTHER" id="PTHR11705:SF119">
    <property type="entry name" value="OS02G0119300 PROTEIN"/>
    <property type="match status" value="1"/>
</dbReference>
<evidence type="ECO:0000259" key="15">
    <source>
        <dbReference type="PROSITE" id="PS52035"/>
    </source>
</evidence>
<dbReference type="Proteomes" id="UP000184603">
    <property type="component" value="Unassembled WGS sequence"/>
</dbReference>